<evidence type="ECO:0000313" key="2">
    <source>
        <dbReference type="EMBL" id="KAL2741188.1"/>
    </source>
</evidence>
<evidence type="ECO:0000256" key="1">
    <source>
        <dbReference type="SAM" id="MobiDB-lite"/>
    </source>
</evidence>
<comment type="caution">
    <text evidence="2">The sequence shown here is derived from an EMBL/GenBank/DDBJ whole genome shotgun (WGS) entry which is preliminary data.</text>
</comment>
<feature type="compositionally biased region" description="Low complexity" evidence="1">
    <location>
        <begin position="121"/>
        <end position="131"/>
    </location>
</feature>
<dbReference type="EMBL" id="JAYRBN010000059">
    <property type="protein sequence ID" value="KAL2741188.1"/>
    <property type="molecule type" value="Genomic_DNA"/>
</dbReference>
<dbReference type="Proteomes" id="UP001607303">
    <property type="component" value="Unassembled WGS sequence"/>
</dbReference>
<evidence type="ECO:0000313" key="3">
    <source>
        <dbReference type="Proteomes" id="UP001607303"/>
    </source>
</evidence>
<feature type="region of interest" description="Disordered" evidence="1">
    <location>
        <begin position="1"/>
        <end position="134"/>
    </location>
</feature>
<accession>A0ABD2C806</accession>
<name>A0ABD2C806_VESMC</name>
<sequence length="270" mass="29969">MISDARNSGTETTNVDTRCGTTRDLDTTEPAPWQTLKAGTKMYGSSNTIWSPLTPIHSDSPRPETETDLERTRRGGRPSSAFEGSGGGLFNGTGNGGRRRGAGCRKALQRAVVQDGRKVSRSSSQEQEQSSPMHAANLAKAKVHLGNFNENRIPNSHSNRIEGYDEARSMKHTKNRSFREHVLTSAPRNNQRSRRSVINVSQGNSARHVRTVRAATSTKSADFPRAAPRGRTTPGALGGGWTRRRRTRIFNELWSRLFTLTKVLLYRLRK</sequence>
<gene>
    <name evidence="2" type="ORF">V1477_010249</name>
</gene>
<feature type="compositionally biased region" description="Gly residues" evidence="1">
    <location>
        <begin position="84"/>
        <end position="96"/>
    </location>
</feature>
<keyword evidence="3" id="KW-1185">Reference proteome</keyword>
<feature type="compositionally biased region" description="Basic and acidic residues" evidence="1">
    <location>
        <begin position="59"/>
        <end position="73"/>
    </location>
</feature>
<reference evidence="2 3" key="1">
    <citation type="journal article" date="2024" name="Ann. Entomol. Soc. Am.">
        <title>Genomic analyses of the southern and eastern yellowjacket wasps (Hymenoptera: Vespidae) reveal evolutionary signatures of social life.</title>
        <authorList>
            <person name="Catto M.A."/>
            <person name="Caine P.B."/>
            <person name="Orr S.E."/>
            <person name="Hunt B.G."/>
            <person name="Goodisman M.A.D."/>
        </authorList>
    </citation>
    <scope>NUCLEOTIDE SEQUENCE [LARGE SCALE GENOMIC DNA]</scope>
    <source>
        <strain evidence="2">232</strain>
        <tissue evidence="2">Head and thorax</tissue>
    </source>
</reference>
<organism evidence="2 3">
    <name type="scientific">Vespula maculifrons</name>
    <name type="common">Eastern yellow jacket</name>
    <name type="synonym">Wasp</name>
    <dbReference type="NCBI Taxonomy" id="7453"/>
    <lineage>
        <taxon>Eukaryota</taxon>
        <taxon>Metazoa</taxon>
        <taxon>Ecdysozoa</taxon>
        <taxon>Arthropoda</taxon>
        <taxon>Hexapoda</taxon>
        <taxon>Insecta</taxon>
        <taxon>Pterygota</taxon>
        <taxon>Neoptera</taxon>
        <taxon>Endopterygota</taxon>
        <taxon>Hymenoptera</taxon>
        <taxon>Apocrita</taxon>
        <taxon>Aculeata</taxon>
        <taxon>Vespoidea</taxon>
        <taxon>Vespidae</taxon>
        <taxon>Vespinae</taxon>
        <taxon>Vespula</taxon>
    </lineage>
</organism>
<proteinExistence type="predicted"/>
<protein>
    <submittedName>
        <fullName evidence="2">Uncharacterized protein</fullName>
    </submittedName>
</protein>
<feature type="compositionally biased region" description="Polar residues" evidence="1">
    <location>
        <begin position="1"/>
        <end position="20"/>
    </location>
</feature>
<feature type="region of interest" description="Disordered" evidence="1">
    <location>
        <begin position="201"/>
        <end position="240"/>
    </location>
</feature>
<dbReference type="AlphaFoldDB" id="A0ABD2C806"/>